<protein>
    <submittedName>
        <fullName evidence="2">Uncharacterized protein</fullName>
    </submittedName>
</protein>
<feature type="region of interest" description="Disordered" evidence="1">
    <location>
        <begin position="66"/>
        <end position="89"/>
    </location>
</feature>
<evidence type="ECO:0000313" key="2">
    <source>
        <dbReference type="EMBL" id="KAJ7020813.1"/>
    </source>
</evidence>
<proteinExistence type="predicted"/>
<reference evidence="2" key="1">
    <citation type="submission" date="2023-03" db="EMBL/GenBank/DDBJ databases">
        <title>Massive genome expansion in bonnet fungi (Mycena s.s.) driven by repeated elements and novel gene families across ecological guilds.</title>
        <authorList>
            <consortium name="Lawrence Berkeley National Laboratory"/>
            <person name="Harder C.B."/>
            <person name="Miyauchi S."/>
            <person name="Viragh M."/>
            <person name="Kuo A."/>
            <person name="Thoen E."/>
            <person name="Andreopoulos B."/>
            <person name="Lu D."/>
            <person name="Skrede I."/>
            <person name="Drula E."/>
            <person name="Henrissat B."/>
            <person name="Morin E."/>
            <person name="Kohler A."/>
            <person name="Barry K."/>
            <person name="LaButti K."/>
            <person name="Morin E."/>
            <person name="Salamov A."/>
            <person name="Lipzen A."/>
            <person name="Mereny Z."/>
            <person name="Hegedus B."/>
            <person name="Baldrian P."/>
            <person name="Stursova M."/>
            <person name="Weitz H."/>
            <person name="Taylor A."/>
            <person name="Grigoriev I.V."/>
            <person name="Nagy L.G."/>
            <person name="Martin F."/>
            <person name="Kauserud H."/>
        </authorList>
    </citation>
    <scope>NUCLEOTIDE SEQUENCE</scope>
    <source>
        <strain evidence="2">CBHHK200</strain>
    </source>
</reference>
<gene>
    <name evidence="2" type="ORF">C8F04DRAFT_1142792</name>
</gene>
<evidence type="ECO:0000313" key="3">
    <source>
        <dbReference type="Proteomes" id="UP001218188"/>
    </source>
</evidence>
<organism evidence="2 3">
    <name type="scientific">Mycena alexandri</name>
    <dbReference type="NCBI Taxonomy" id="1745969"/>
    <lineage>
        <taxon>Eukaryota</taxon>
        <taxon>Fungi</taxon>
        <taxon>Dikarya</taxon>
        <taxon>Basidiomycota</taxon>
        <taxon>Agaricomycotina</taxon>
        <taxon>Agaricomycetes</taxon>
        <taxon>Agaricomycetidae</taxon>
        <taxon>Agaricales</taxon>
        <taxon>Marasmiineae</taxon>
        <taxon>Mycenaceae</taxon>
        <taxon>Mycena</taxon>
    </lineage>
</organism>
<comment type="caution">
    <text evidence="2">The sequence shown here is derived from an EMBL/GenBank/DDBJ whole genome shotgun (WGS) entry which is preliminary data.</text>
</comment>
<name>A0AAD6WNA5_9AGAR</name>
<dbReference type="AlphaFoldDB" id="A0AAD6WNA5"/>
<evidence type="ECO:0000256" key="1">
    <source>
        <dbReference type="SAM" id="MobiDB-lite"/>
    </source>
</evidence>
<accession>A0AAD6WNA5</accession>
<feature type="non-terminal residue" evidence="2">
    <location>
        <position position="580"/>
    </location>
</feature>
<dbReference type="Proteomes" id="UP001218188">
    <property type="component" value="Unassembled WGS sequence"/>
</dbReference>
<keyword evidence="3" id="KW-1185">Reference proteome</keyword>
<sequence>APSDIDKNDDTNFIGHFVAHTQCCARPGGTRQTFTPHTCGSTNTLFTPLSIAAALDSGDYCKSCEDPYTEEEDEDDPESTNSIDLDNFLDDTPPTSSATKLATACQVIEEEDENDDLAAPHCQASKFSADFVNTLNISGRIHAKARGKELVVAICNKTTRKNFILRINFGLEAHCFWMPTEWYREIVSKPPVPRGKKSFAYAIPDEFIDGPARKRVISIQAAFVRPQWTLVFVDHNVMIQFHLMLSQSFLPSHLDPGSKIWPYLWSRTHGPVYHQEPTATLKRLETWRLETVDAGDLTPIFEAIKTTQAVFNGCGAQEATDLLLLAFIHVQMPAVYVCAHPETWSRFLATLIEYDADRATLVRPKKPLPYISGPRPFRFNADGHRKYLNRIYSYRRSEVILTAEDLVTSHDLGLFLSDASIDPDGRARAAGSSPSSIPMTLRTGRKTLHIPNFAIKWRKGNTKYVTYSPFTARPAANWQKAIRETTGSDVREEYNKTTLGLYSFRLFVDCIWSAKTLSSEGLPKGRRPLETVGSSNRKRPLAKEIKRTAAPKTKRRRVMDENENIDVTEGIRTRSGRRLN</sequence>
<feature type="region of interest" description="Disordered" evidence="1">
    <location>
        <begin position="521"/>
        <end position="561"/>
    </location>
</feature>
<feature type="compositionally biased region" description="Acidic residues" evidence="1">
    <location>
        <begin position="67"/>
        <end position="78"/>
    </location>
</feature>
<dbReference type="EMBL" id="JARJCM010000250">
    <property type="protein sequence ID" value="KAJ7020813.1"/>
    <property type="molecule type" value="Genomic_DNA"/>
</dbReference>